<organism evidence="14 15">
    <name type="scientific">Psilocybe cyanescens</name>
    <dbReference type="NCBI Taxonomy" id="93625"/>
    <lineage>
        <taxon>Eukaryota</taxon>
        <taxon>Fungi</taxon>
        <taxon>Dikarya</taxon>
        <taxon>Basidiomycota</taxon>
        <taxon>Agaricomycotina</taxon>
        <taxon>Agaricomycetes</taxon>
        <taxon>Agaricomycetidae</taxon>
        <taxon>Agaricales</taxon>
        <taxon>Agaricineae</taxon>
        <taxon>Strophariaceae</taxon>
        <taxon>Psilocybe</taxon>
    </lineage>
</organism>
<dbReference type="AlphaFoldDB" id="A0A409WI00"/>
<evidence type="ECO:0000256" key="2">
    <source>
        <dbReference type="ARBA" id="ARBA00004584"/>
    </source>
</evidence>
<keyword evidence="15" id="KW-1185">Reference proteome</keyword>
<evidence type="ECO:0000259" key="12">
    <source>
        <dbReference type="Pfam" id="PF03800"/>
    </source>
</evidence>
<comment type="caution">
    <text evidence="14">The sequence shown here is derived from an EMBL/GenBank/DDBJ whole genome shotgun (WGS) entry which is preliminary data.</text>
</comment>
<dbReference type="InterPro" id="IPR005549">
    <property type="entry name" value="Kinetochore_Nuf2_N"/>
</dbReference>
<dbReference type="Proteomes" id="UP000283269">
    <property type="component" value="Unassembled WGS sequence"/>
</dbReference>
<sequence>MAKGIFPQMSIPDIINALAGWSISVSPEQLKSPTPDFVEGVYCACLQQVTDLSHDSIRDPVQNALNASQAEDKDLYASALTSNIILYHLTRFAKAARVDDFNSRDVFSPERERTIVLLSAFINFVKFTEQYCDTFLKDLRERSDAIIIQRDSVTNQLNDIRGQFDELSSRIAKDKPTCEKLNAENTALSSTMLMTKDAQTKAVRDVEQYKADRNELMNRKASEVLNSEIKTLEDSIQRTRARIVQSPERIKKTISIMSNTAIEDKKTVAMHESKSRDLQAKINALHNIEKDVRGCIEQIQSIEREVQSLELSQKSLGELRYHLEEKVIERNELCSRQERVNDQLANAKLKLERAQKHAEDKKTSSQKTIVRLQQEYNEMVVERRENDKQIEDVRDEANQVEANMHEHLKKSEAELNELLAEYWKLRYETDIYMETLANKLNMRVISE</sequence>
<dbReference type="InParanoid" id="A0A409WI00"/>
<protein>
    <submittedName>
        <fullName evidence="14">Uncharacterized protein</fullName>
    </submittedName>
</protein>
<evidence type="ECO:0000256" key="9">
    <source>
        <dbReference type="ARBA" id="ARBA00023306"/>
    </source>
</evidence>
<evidence type="ECO:0000313" key="14">
    <source>
        <dbReference type="EMBL" id="PPQ78168.1"/>
    </source>
</evidence>
<dbReference type="STRING" id="93625.A0A409WI00"/>
<evidence type="ECO:0000256" key="5">
    <source>
        <dbReference type="ARBA" id="ARBA00022618"/>
    </source>
</evidence>
<feature type="coiled-coil region" evidence="11">
    <location>
        <begin position="337"/>
        <end position="428"/>
    </location>
</feature>
<dbReference type="GO" id="GO:0051301">
    <property type="term" value="P:cell division"/>
    <property type="evidence" value="ECO:0007669"/>
    <property type="project" value="UniProtKB-KW"/>
</dbReference>
<feature type="domain" description="Kinetochore protein Nuf2 N-terminal" evidence="12">
    <location>
        <begin position="5"/>
        <end position="141"/>
    </location>
</feature>
<dbReference type="Pfam" id="PF18595">
    <property type="entry name" value="Nuf2_DHR10-like"/>
    <property type="match status" value="1"/>
</dbReference>
<evidence type="ECO:0000313" key="15">
    <source>
        <dbReference type="Proteomes" id="UP000283269"/>
    </source>
</evidence>
<evidence type="ECO:0000256" key="8">
    <source>
        <dbReference type="ARBA" id="ARBA00023242"/>
    </source>
</evidence>
<evidence type="ECO:0000256" key="11">
    <source>
        <dbReference type="SAM" id="Coils"/>
    </source>
</evidence>
<accession>A0A409WI00</accession>
<keyword evidence="6" id="KW-0498">Mitosis</keyword>
<comment type="similarity">
    <text evidence="3">Belongs to the NUF2 family.</text>
</comment>
<comment type="subcellular location">
    <subcellularLocation>
        <location evidence="2">Chromosome</location>
        <location evidence="2">Centromere</location>
    </subcellularLocation>
    <subcellularLocation>
        <location evidence="1">Nucleus</location>
    </subcellularLocation>
</comment>
<keyword evidence="5" id="KW-0132">Cell division</keyword>
<evidence type="ECO:0000259" key="13">
    <source>
        <dbReference type="Pfam" id="PF18595"/>
    </source>
</evidence>
<keyword evidence="4" id="KW-0158">Chromosome</keyword>
<dbReference type="OrthoDB" id="8194677at2759"/>
<evidence type="ECO:0000256" key="7">
    <source>
        <dbReference type="ARBA" id="ARBA00023054"/>
    </source>
</evidence>
<evidence type="ECO:0000256" key="1">
    <source>
        <dbReference type="ARBA" id="ARBA00004123"/>
    </source>
</evidence>
<dbReference type="Pfam" id="PF03800">
    <property type="entry name" value="Nuf2"/>
    <property type="match status" value="1"/>
</dbReference>
<evidence type="ECO:0000256" key="4">
    <source>
        <dbReference type="ARBA" id="ARBA00022454"/>
    </source>
</evidence>
<keyword evidence="8" id="KW-0539">Nucleus</keyword>
<evidence type="ECO:0000256" key="10">
    <source>
        <dbReference type="ARBA" id="ARBA00023328"/>
    </source>
</evidence>
<dbReference type="Gene3D" id="1.10.418.60">
    <property type="entry name" value="Ncd80 complex, Nuf2 subunit"/>
    <property type="match status" value="1"/>
</dbReference>
<feature type="coiled-coil region" evidence="11">
    <location>
        <begin position="285"/>
        <end position="312"/>
    </location>
</feature>
<gene>
    <name evidence="14" type="ORF">CVT25_015501</name>
</gene>
<feature type="domain" description="Nuf2 DHR10-like" evidence="13">
    <location>
        <begin position="258"/>
        <end position="374"/>
    </location>
</feature>
<name>A0A409WI00_PSICY</name>
<keyword evidence="7 11" id="KW-0175">Coiled coil</keyword>
<dbReference type="GO" id="GO:0005634">
    <property type="term" value="C:nucleus"/>
    <property type="evidence" value="ECO:0007669"/>
    <property type="project" value="UniProtKB-SubCell"/>
</dbReference>
<dbReference type="EMBL" id="NHYD01003425">
    <property type="protein sequence ID" value="PPQ78168.1"/>
    <property type="molecule type" value="Genomic_DNA"/>
</dbReference>
<dbReference type="InterPro" id="IPR041112">
    <property type="entry name" value="Nuf2_DHR10-like"/>
</dbReference>
<dbReference type="FunCoup" id="A0A409WI00">
    <property type="interactions" value="69"/>
</dbReference>
<evidence type="ECO:0000256" key="6">
    <source>
        <dbReference type="ARBA" id="ARBA00022776"/>
    </source>
</evidence>
<keyword evidence="9" id="KW-0131">Cell cycle</keyword>
<evidence type="ECO:0000256" key="3">
    <source>
        <dbReference type="ARBA" id="ARBA00005498"/>
    </source>
</evidence>
<keyword evidence="10" id="KW-0137">Centromere</keyword>
<proteinExistence type="inferred from homology"/>
<dbReference type="InterPro" id="IPR038275">
    <property type="entry name" value="Nuf2_N_sf"/>
</dbReference>
<reference evidence="14 15" key="1">
    <citation type="journal article" date="2018" name="Evol. Lett.">
        <title>Horizontal gene cluster transfer increased hallucinogenic mushroom diversity.</title>
        <authorList>
            <person name="Reynolds H.T."/>
            <person name="Vijayakumar V."/>
            <person name="Gluck-Thaler E."/>
            <person name="Korotkin H.B."/>
            <person name="Matheny P.B."/>
            <person name="Slot J.C."/>
        </authorList>
    </citation>
    <scope>NUCLEOTIDE SEQUENCE [LARGE SCALE GENOMIC DNA]</scope>
    <source>
        <strain evidence="14 15">2631</strain>
    </source>
</reference>
<dbReference type="GO" id="GO:0031262">
    <property type="term" value="C:Ndc80 complex"/>
    <property type="evidence" value="ECO:0007669"/>
    <property type="project" value="InterPro"/>
</dbReference>